<gene>
    <name evidence="2" type="ORF">CMEL01_12995</name>
</gene>
<reference evidence="2 3" key="1">
    <citation type="submission" date="2016-10" db="EMBL/GenBank/DDBJ databases">
        <title>The genome sequence of Colletotrichum fioriniae PJ7.</title>
        <authorList>
            <person name="Baroncelli R."/>
        </authorList>
    </citation>
    <scope>NUCLEOTIDE SEQUENCE [LARGE SCALE GENOMIC DNA]</scope>
    <source>
        <strain evidence="2">Col 31</strain>
    </source>
</reference>
<evidence type="ECO:0000313" key="3">
    <source>
        <dbReference type="Proteomes" id="UP001239795"/>
    </source>
</evidence>
<evidence type="ECO:0000256" key="1">
    <source>
        <dbReference type="SAM" id="MobiDB-lite"/>
    </source>
</evidence>
<protein>
    <submittedName>
        <fullName evidence="2">Uncharacterized protein</fullName>
    </submittedName>
</protein>
<dbReference type="EMBL" id="MLGG01000006">
    <property type="protein sequence ID" value="KAK1464234.1"/>
    <property type="molecule type" value="Genomic_DNA"/>
</dbReference>
<evidence type="ECO:0000313" key="2">
    <source>
        <dbReference type="EMBL" id="KAK1464234.1"/>
    </source>
</evidence>
<feature type="region of interest" description="Disordered" evidence="1">
    <location>
        <begin position="22"/>
        <end position="46"/>
    </location>
</feature>
<dbReference type="AlphaFoldDB" id="A0AAI9XXD1"/>
<dbReference type="Proteomes" id="UP001239795">
    <property type="component" value="Unassembled WGS sequence"/>
</dbReference>
<sequence>MRPSKTPATECAGFQSCHGKSQCLPPTPGTRPRGTRVKARAQCPNR</sequence>
<proteinExistence type="predicted"/>
<keyword evidence="3" id="KW-1185">Reference proteome</keyword>
<accession>A0AAI9XXD1</accession>
<comment type="caution">
    <text evidence="2">The sequence shown here is derived from an EMBL/GenBank/DDBJ whole genome shotgun (WGS) entry which is preliminary data.</text>
</comment>
<name>A0AAI9XXD1_9PEZI</name>
<organism evidence="2 3">
    <name type="scientific">Colletotrichum melonis</name>
    <dbReference type="NCBI Taxonomy" id="1209925"/>
    <lineage>
        <taxon>Eukaryota</taxon>
        <taxon>Fungi</taxon>
        <taxon>Dikarya</taxon>
        <taxon>Ascomycota</taxon>
        <taxon>Pezizomycotina</taxon>
        <taxon>Sordariomycetes</taxon>
        <taxon>Hypocreomycetidae</taxon>
        <taxon>Glomerellales</taxon>
        <taxon>Glomerellaceae</taxon>
        <taxon>Colletotrichum</taxon>
        <taxon>Colletotrichum acutatum species complex</taxon>
    </lineage>
</organism>